<comment type="subcellular location">
    <subcellularLocation>
        <location evidence="1">Cytoplasm</location>
    </subcellularLocation>
</comment>
<dbReference type="CDD" id="cd00140">
    <property type="entry name" value="beta_clamp"/>
    <property type="match status" value="1"/>
</dbReference>
<evidence type="ECO:0000313" key="12">
    <source>
        <dbReference type="EMBL" id="CAB4719198.1"/>
    </source>
</evidence>
<dbReference type="SUPFAM" id="SSF55979">
    <property type="entry name" value="DNA clamp"/>
    <property type="match status" value="3"/>
</dbReference>
<evidence type="ECO:0000259" key="9">
    <source>
        <dbReference type="Pfam" id="PF00712"/>
    </source>
</evidence>
<evidence type="ECO:0000256" key="5">
    <source>
        <dbReference type="ARBA" id="ARBA00022695"/>
    </source>
</evidence>
<feature type="domain" description="DNA polymerase III beta sliding clamp central" evidence="10">
    <location>
        <begin position="133"/>
        <end position="240"/>
    </location>
</feature>
<evidence type="ECO:0000256" key="4">
    <source>
        <dbReference type="ARBA" id="ARBA00022679"/>
    </source>
</evidence>
<evidence type="ECO:0000259" key="11">
    <source>
        <dbReference type="Pfam" id="PF02768"/>
    </source>
</evidence>
<dbReference type="GO" id="GO:0009360">
    <property type="term" value="C:DNA polymerase III complex"/>
    <property type="evidence" value="ECO:0007669"/>
    <property type="project" value="InterPro"/>
</dbReference>
<keyword evidence="4" id="KW-0808">Transferase</keyword>
<dbReference type="GO" id="GO:0005737">
    <property type="term" value="C:cytoplasm"/>
    <property type="evidence" value="ECO:0007669"/>
    <property type="project" value="UniProtKB-SubCell"/>
</dbReference>
<dbReference type="Pfam" id="PF02767">
    <property type="entry name" value="DNA_pol3_beta_2"/>
    <property type="match status" value="1"/>
</dbReference>
<keyword evidence="7" id="KW-0239">DNA-directed DNA polymerase</keyword>
<comment type="similarity">
    <text evidence="2">Belongs to the beta sliding clamp family.</text>
</comment>
<dbReference type="InterPro" id="IPR046938">
    <property type="entry name" value="DNA_clamp_sf"/>
</dbReference>
<dbReference type="Gene3D" id="3.10.150.10">
    <property type="entry name" value="DNA Polymerase III, subunit A, domain 2"/>
    <property type="match status" value="1"/>
</dbReference>
<evidence type="ECO:0000256" key="7">
    <source>
        <dbReference type="ARBA" id="ARBA00022932"/>
    </source>
</evidence>
<name>A0A6J6RCI3_9ZZZZ</name>
<keyword evidence="8" id="KW-0238">DNA-binding</keyword>
<feature type="domain" description="DNA polymerase III beta sliding clamp C-terminal" evidence="11">
    <location>
        <begin position="243"/>
        <end position="363"/>
    </location>
</feature>
<dbReference type="InterPro" id="IPR022635">
    <property type="entry name" value="DNA_polIII_beta_C"/>
</dbReference>
<evidence type="ECO:0000256" key="6">
    <source>
        <dbReference type="ARBA" id="ARBA00022705"/>
    </source>
</evidence>
<dbReference type="EMBL" id="CAEZYK010000018">
    <property type="protein sequence ID" value="CAB4719198.1"/>
    <property type="molecule type" value="Genomic_DNA"/>
</dbReference>
<dbReference type="PIRSF" id="PIRSF000804">
    <property type="entry name" value="DNA_pol_III_b"/>
    <property type="match status" value="1"/>
</dbReference>
<keyword evidence="3" id="KW-0963">Cytoplasm</keyword>
<evidence type="ECO:0000259" key="10">
    <source>
        <dbReference type="Pfam" id="PF02767"/>
    </source>
</evidence>
<dbReference type="PANTHER" id="PTHR30478">
    <property type="entry name" value="DNA POLYMERASE III SUBUNIT BETA"/>
    <property type="match status" value="1"/>
</dbReference>
<dbReference type="PANTHER" id="PTHR30478:SF0">
    <property type="entry name" value="BETA SLIDING CLAMP"/>
    <property type="match status" value="1"/>
</dbReference>
<evidence type="ECO:0000256" key="8">
    <source>
        <dbReference type="ARBA" id="ARBA00023125"/>
    </source>
</evidence>
<dbReference type="Pfam" id="PF02768">
    <property type="entry name" value="DNA_pol3_beta_3"/>
    <property type="match status" value="1"/>
</dbReference>
<dbReference type="InterPro" id="IPR022637">
    <property type="entry name" value="DNA_polIII_beta_cen"/>
</dbReference>
<dbReference type="NCBIfam" id="TIGR00663">
    <property type="entry name" value="dnan"/>
    <property type="match status" value="1"/>
</dbReference>
<keyword evidence="5" id="KW-0548">Nucleotidyltransferase</keyword>
<gene>
    <name evidence="12" type="ORF">UFOPK2683_00485</name>
</gene>
<dbReference type="SMART" id="SM00480">
    <property type="entry name" value="POL3Bc"/>
    <property type="match status" value="1"/>
</dbReference>
<reference evidence="12" key="1">
    <citation type="submission" date="2020-05" db="EMBL/GenBank/DDBJ databases">
        <authorList>
            <person name="Chiriac C."/>
            <person name="Salcher M."/>
            <person name="Ghai R."/>
            <person name="Kavagutti S V."/>
        </authorList>
    </citation>
    <scope>NUCLEOTIDE SEQUENCE</scope>
</reference>
<dbReference type="GO" id="GO:0003887">
    <property type="term" value="F:DNA-directed DNA polymerase activity"/>
    <property type="evidence" value="ECO:0007669"/>
    <property type="project" value="UniProtKB-KW"/>
</dbReference>
<dbReference type="InterPro" id="IPR001001">
    <property type="entry name" value="DNA_polIII_beta"/>
</dbReference>
<keyword evidence="6" id="KW-0235">DNA replication</keyword>
<organism evidence="12">
    <name type="scientific">freshwater metagenome</name>
    <dbReference type="NCBI Taxonomy" id="449393"/>
    <lineage>
        <taxon>unclassified sequences</taxon>
        <taxon>metagenomes</taxon>
        <taxon>ecological metagenomes</taxon>
    </lineage>
</organism>
<dbReference type="GO" id="GO:0006271">
    <property type="term" value="P:DNA strand elongation involved in DNA replication"/>
    <property type="evidence" value="ECO:0007669"/>
    <property type="project" value="TreeGrafter"/>
</dbReference>
<dbReference type="GO" id="GO:0008408">
    <property type="term" value="F:3'-5' exonuclease activity"/>
    <property type="evidence" value="ECO:0007669"/>
    <property type="project" value="InterPro"/>
</dbReference>
<dbReference type="AlphaFoldDB" id="A0A6J6RCI3"/>
<accession>A0A6J6RCI3</accession>
<dbReference type="Gene3D" id="3.70.10.10">
    <property type="match status" value="1"/>
</dbReference>
<sequence>MKFRCDRDSLAAAVSTAARAVASRAGALPVLSGLRVTLSPGKVEFTGSDLELTIRAQTVAEVDGTGSVVLVARLLVDTLAKITADTVTVEIGEDQAIIEAGRFRSEIRTLAAGDFPQLPEAEGEPVVVSGPPMAEGLRQVVPAASRDDARPILTGVLLAATETGLRLVATDSYRLAVRDLPGVSLLTDDKKVLVGAKGLGELQKMIGESDVEVFLSDRYVVFRVPGAELTARLIEGEFPNYSQLIPDEYPNCLTVGRDLLASAVERVSLVGGTSRDSAPIRLAMTSDGLELSATATDIGQSFEPVEAQYSGTDVTMAFNARFLLDGVEAAAAEQVTIETVDPLKPAVLRGGTKEFLYLLMPVRIT</sequence>
<evidence type="ECO:0000256" key="3">
    <source>
        <dbReference type="ARBA" id="ARBA00022490"/>
    </source>
</evidence>
<feature type="domain" description="DNA polymerase III beta sliding clamp N-terminal" evidence="9">
    <location>
        <begin position="1"/>
        <end position="119"/>
    </location>
</feature>
<proteinExistence type="inferred from homology"/>
<dbReference type="GO" id="GO:0003677">
    <property type="term" value="F:DNA binding"/>
    <property type="evidence" value="ECO:0007669"/>
    <property type="project" value="UniProtKB-KW"/>
</dbReference>
<dbReference type="Pfam" id="PF00712">
    <property type="entry name" value="DNA_pol3_beta"/>
    <property type="match status" value="1"/>
</dbReference>
<evidence type="ECO:0000256" key="2">
    <source>
        <dbReference type="ARBA" id="ARBA00010752"/>
    </source>
</evidence>
<protein>
    <submittedName>
        <fullName evidence="12">Unannotated protein</fullName>
    </submittedName>
</protein>
<dbReference type="InterPro" id="IPR022634">
    <property type="entry name" value="DNA_polIII_beta_N"/>
</dbReference>
<evidence type="ECO:0000256" key="1">
    <source>
        <dbReference type="ARBA" id="ARBA00004496"/>
    </source>
</evidence>